<keyword evidence="1" id="KW-0812">Transmembrane</keyword>
<name>A0A7J6VQX5_THATH</name>
<evidence type="ECO:0000313" key="4">
    <source>
        <dbReference type="Proteomes" id="UP000554482"/>
    </source>
</evidence>
<evidence type="ECO:0000313" key="3">
    <source>
        <dbReference type="EMBL" id="KAF5187474.1"/>
    </source>
</evidence>
<protein>
    <submittedName>
        <fullName evidence="3">Uncharacterized protein</fullName>
    </submittedName>
</protein>
<evidence type="ECO:0000256" key="1">
    <source>
        <dbReference type="SAM" id="Phobius"/>
    </source>
</evidence>
<keyword evidence="4" id="KW-1185">Reference proteome</keyword>
<proteinExistence type="predicted"/>
<dbReference type="Proteomes" id="UP000554482">
    <property type="component" value="Unassembled WGS sequence"/>
</dbReference>
<gene>
    <name evidence="3" type="ORF">FRX31_022940</name>
</gene>
<keyword evidence="1" id="KW-0472">Membrane</keyword>
<sequence length="126" mass="14408">ILLLLLILKMVCIGFLSGCNHDHSTKSYILPILMVIGIIIGLRILCSAILRLLRRRQQAEQAHETDQTSNDGIEMIMQSETTRIQRQQQLLYQHIFNRETKFVILAGDNQVTFLAIPKPIQTINIV</sequence>
<feature type="chain" id="PRO_5029680010" evidence="2">
    <location>
        <begin position="19"/>
        <end position="126"/>
    </location>
</feature>
<keyword evidence="2" id="KW-0732">Signal</keyword>
<feature type="transmembrane region" description="Helical" evidence="1">
    <location>
        <begin position="28"/>
        <end position="53"/>
    </location>
</feature>
<evidence type="ECO:0000256" key="2">
    <source>
        <dbReference type="SAM" id="SignalP"/>
    </source>
</evidence>
<accession>A0A7J6VQX5</accession>
<feature type="signal peptide" evidence="2">
    <location>
        <begin position="1"/>
        <end position="18"/>
    </location>
</feature>
<feature type="non-terminal residue" evidence="3">
    <location>
        <position position="1"/>
    </location>
</feature>
<dbReference type="AlphaFoldDB" id="A0A7J6VQX5"/>
<comment type="caution">
    <text evidence="3">The sequence shown here is derived from an EMBL/GenBank/DDBJ whole genome shotgun (WGS) entry which is preliminary data.</text>
</comment>
<keyword evidence="1" id="KW-1133">Transmembrane helix</keyword>
<organism evidence="3 4">
    <name type="scientific">Thalictrum thalictroides</name>
    <name type="common">Rue-anemone</name>
    <name type="synonym">Anemone thalictroides</name>
    <dbReference type="NCBI Taxonomy" id="46969"/>
    <lineage>
        <taxon>Eukaryota</taxon>
        <taxon>Viridiplantae</taxon>
        <taxon>Streptophyta</taxon>
        <taxon>Embryophyta</taxon>
        <taxon>Tracheophyta</taxon>
        <taxon>Spermatophyta</taxon>
        <taxon>Magnoliopsida</taxon>
        <taxon>Ranunculales</taxon>
        <taxon>Ranunculaceae</taxon>
        <taxon>Thalictroideae</taxon>
        <taxon>Thalictrum</taxon>
    </lineage>
</organism>
<reference evidence="3 4" key="1">
    <citation type="submission" date="2020-06" db="EMBL/GenBank/DDBJ databases">
        <title>Transcriptomic and genomic resources for Thalictrum thalictroides and T. hernandezii: Facilitating candidate gene discovery in an emerging model plant lineage.</title>
        <authorList>
            <person name="Arias T."/>
            <person name="Riano-Pachon D.M."/>
            <person name="Di Stilio V.S."/>
        </authorList>
    </citation>
    <scope>NUCLEOTIDE SEQUENCE [LARGE SCALE GENOMIC DNA]</scope>
    <source>
        <strain evidence="4">cv. WT478/WT964</strain>
        <tissue evidence="3">Leaves</tissue>
    </source>
</reference>
<dbReference type="OrthoDB" id="1729913at2759"/>
<dbReference type="EMBL" id="JABWDY010027966">
    <property type="protein sequence ID" value="KAF5187474.1"/>
    <property type="molecule type" value="Genomic_DNA"/>
</dbReference>